<keyword evidence="10" id="KW-1185">Reference proteome</keyword>
<protein>
    <submittedName>
        <fullName evidence="9">Flavodoxin I</fullName>
    </submittedName>
</protein>
<evidence type="ECO:0000256" key="2">
    <source>
        <dbReference type="ARBA" id="ARBA00003297"/>
    </source>
</evidence>
<evidence type="ECO:0000259" key="8">
    <source>
        <dbReference type="PROSITE" id="PS50902"/>
    </source>
</evidence>
<dbReference type="Gene3D" id="3.40.50.360">
    <property type="match status" value="1"/>
</dbReference>
<dbReference type="InterPro" id="IPR008254">
    <property type="entry name" value="Flavodoxin/NO_synth"/>
</dbReference>
<sequence length="147" mass="16800">MKAAIIYTSVTGNTTFIAETIQENMEKRNVATDLIPVDEFHPERLHEYDIIAVGMYTWANGEIPIEMEEVYDAFETEDLKHTVTGVFGSGDSFFAHYCGAVDLFRDMLYVHTNLAVTLKIELMPQEPDLVKCEKFCDRLLQETLVIQ</sequence>
<name>A0A841RJU3_9BACI</name>
<comment type="caution">
    <text evidence="9">The sequence shown here is derived from an EMBL/GenBank/DDBJ whole genome shotgun (WGS) entry which is preliminary data.</text>
</comment>
<keyword evidence="4" id="KW-0813">Transport</keyword>
<accession>A0A841RJU3</accession>
<keyword evidence="7" id="KW-0249">Electron transport</keyword>
<dbReference type="InterPro" id="IPR029039">
    <property type="entry name" value="Flavoprotein-like_sf"/>
</dbReference>
<comment type="function">
    <text evidence="2">Low-potential electron donor to a number of redox enzymes.</text>
</comment>
<dbReference type="EMBL" id="JACHON010000002">
    <property type="protein sequence ID" value="MBB6512137.1"/>
    <property type="molecule type" value="Genomic_DNA"/>
</dbReference>
<dbReference type="SUPFAM" id="SSF52218">
    <property type="entry name" value="Flavoproteins"/>
    <property type="match status" value="1"/>
</dbReference>
<evidence type="ECO:0000256" key="7">
    <source>
        <dbReference type="ARBA" id="ARBA00022982"/>
    </source>
</evidence>
<evidence type="ECO:0000313" key="10">
    <source>
        <dbReference type="Proteomes" id="UP000572212"/>
    </source>
</evidence>
<evidence type="ECO:0000313" key="9">
    <source>
        <dbReference type="EMBL" id="MBB6512137.1"/>
    </source>
</evidence>
<dbReference type="PROSITE" id="PS50902">
    <property type="entry name" value="FLAVODOXIN_LIKE"/>
    <property type="match status" value="1"/>
</dbReference>
<proteinExistence type="inferred from homology"/>
<dbReference type="GO" id="GO:0016651">
    <property type="term" value="F:oxidoreductase activity, acting on NAD(P)H"/>
    <property type="evidence" value="ECO:0007669"/>
    <property type="project" value="UniProtKB-ARBA"/>
</dbReference>
<dbReference type="PANTHER" id="PTHR42809">
    <property type="entry name" value="FLAVODOXIN 2"/>
    <property type="match status" value="1"/>
</dbReference>
<evidence type="ECO:0000256" key="6">
    <source>
        <dbReference type="ARBA" id="ARBA00022643"/>
    </source>
</evidence>
<comment type="similarity">
    <text evidence="3">Belongs to the flavodoxin family.</text>
</comment>
<evidence type="ECO:0000256" key="1">
    <source>
        <dbReference type="ARBA" id="ARBA00001917"/>
    </source>
</evidence>
<dbReference type="GO" id="GO:0010181">
    <property type="term" value="F:FMN binding"/>
    <property type="evidence" value="ECO:0007669"/>
    <property type="project" value="InterPro"/>
</dbReference>
<evidence type="ECO:0000256" key="4">
    <source>
        <dbReference type="ARBA" id="ARBA00022448"/>
    </source>
</evidence>
<dbReference type="PANTHER" id="PTHR42809:SF1">
    <property type="entry name" value="FLAVODOXIN 1"/>
    <property type="match status" value="1"/>
</dbReference>
<comment type="cofactor">
    <cofactor evidence="1">
        <name>FMN</name>
        <dbReference type="ChEBI" id="CHEBI:58210"/>
    </cofactor>
</comment>
<organism evidence="9 10">
    <name type="scientific">Gracilibacillus halotolerans</name>
    <dbReference type="NCBI Taxonomy" id="74386"/>
    <lineage>
        <taxon>Bacteria</taxon>
        <taxon>Bacillati</taxon>
        <taxon>Bacillota</taxon>
        <taxon>Bacilli</taxon>
        <taxon>Bacillales</taxon>
        <taxon>Bacillaceae</taxon>
        <taxon>Gracilibacillus</taxon>
    </lineage>
</organism>
<reference evidence="9 10" key="1">
    <citation type="submission" date="2020-08" db="EMBL/GenBank/DDBJ databases">
        <title>Genomic Encyclopedia of Type Strains, Phase IV (KMG-IV): sequencing the most valuable type-strain genomes for metagenomic binning, comparative biology and taxonomic classification.</title>
        <authorList>
            <person name="Goeker M."/>
        </authorList>
    </citation>
    <scope>NUCLEOTIDE SEQUENCE [LARGE SCALE GENOMIC DNA]</scope>
    <source>
        <strain evidence="9 10">DSM 11805</strain>
    </source>
</reference>
<dbReference type="AlphaFoldDB" id="A0A841RJU3"/>
<dbReference type="InterPro" id="IPR050619">
    <property type="entry name" value="Flavodoxin"/>
</dbReference>
<gene>
    <name evidence="9" type="ORF">GGQ92_000918</name>
</gene>
<keyword evidence="6" id="KW-0288">FMN</keyword>
<feature type="domain" description="Flavodoxin-like" evidence="8">
    <location>
        <begin position="3"/>
        <end position="140"/>
    </location>
</feature>
<dbReference type="Pfam" id="PF00258">
    <property type="entry name" value="Flavodoxin_1"/>
    <property type="match status" value="1"/>
</dbReference>
<evidence type="ECO:0000256" key="3">
    <source>
        <dbReference type="ARBA" id="ARBA00005267"/>
    </source>
</evidence>
<dbReference type="RefSeq" id="WP_184245064.1">
    <property type="nucleotide sequence ID" value="NZ_BAAACU010000002.1"/>
</dbReference>
<keyword evidence="5" id="KW-0285">Flavoprotein</keyword>
<dbReference type="Proteomes" id="UP000572212">
    <property type="component" value="Unassembled WGS sequence"/>
</dbReference>
<evidence type="ECO:0000256" key="5">
    <source>
        <dbReference type="ARBA" id="ARBA00022630"/>
    </source>
</evidence>